<reference evidence="1 2" key="1">
    <citation type="submission" date="2016-08" db="EMBL/GenBank/DDBJ databases">
        <authorList>
            <person name="Seilhamer J.J."/>
        </authorList>
    </citation>
    <scope>NUCLEOTIDE SEQUENCE [LARGE SCALE GENOMIC DNA]</scope>
    <source>
        <strain evidence="1 2">CFBP2542</strain>
    </source>
</reference>
<comment type="caution">
    <text evidence="1">The sequence shown here is derived from an EMBL/GenBank/DDBJ whole genome shotgun (WGS) entry which is preliminary data.</text>
</comment>
<evidence type="ECO:0000313" key="2">
    <source>
        <dbReference type="Proteomes" id="UP000239561"/>
    </source>
</evidence>
<dbReference type="AlphaFoldDB" id="A0A2S7DWG5"/>
<gene>
    <name evidence="1" type="ORF">XcuCFBP2542_02800</name>
</gene>
<dbReference type="SUPFAM" id="SSF50978">
    <property type="entry name" value="WD40 repeat-like"/>
    <property type="match status" value="1"/>
</dbReference>
<dbReference type="EMBL" id="MDED01000003">
    <property type="protein sequence ID" value="PPU78174.1"/>
    <property type="molecule type" value="Genomic_DNA"/>
</dbReference>
<dbReference type="SMART" id="SM00320">
    <property type="entry name" value="WD40"/>
    <property type="match status" value="3"/>
</dbReference>
<dbReference type="InterPro" id="IPR001680">
    <property type="entry name" value="WD40_rpt"/>
</dbReference>
<dbReference type="InterPro" id="IPR036322">
    <property type="entry name" value="WD40_repeat_dom_sf"/>
</dbReference>
<proteinExistence type="predicted"/>
<dbReference type="InterPro" id="IPR015943">
    <property type="entry name" value="WD40/YVTN_repeat-like_dom_sf"/>
</dbReference>
<dbReference type="RefSeq" id="WP_104602107.1">
    <property type="nucleotide sequence ID" value="NZ_CP082217.1"/>
</dbReference>
<dbReference type="Proteomes" id="UP000239561">
    <property type="component" value="Unassembled WGS sequence"/>
</dbReference>
<evidence type="ECO:0000313" key="1">
    <source>
        <dbReference type="EMBL" id="PPU78174.1"/>
    </source>
</evidence>
<name>A0A2S7DWG5_9XANT</name>
<protein>
    <submittedName>
        <fullName evidence="1">Uncharacterized protein</fullName>
    </submittedName>
</protein>
<sequence>MNAAPLPALPFKPRKARSGLTLHLDAVPVAVVACAAQLVTAWGDGGLRYFARQQTPDCLQVHAGAILSLAADAGGGVLSGGDDGVFALVEARCIQVLARFPGRWVEHVAGAVDGSRACAVGRQVHLWEADGRQHVLEHPSSVGGIAFDPAGGRLAASHYGGVTVWTRADGHWRASPQACRGSHLAVTWSPDGRFVLSSMQEGAVHGWRVADPMQLHIGGYASKIRQWGWVGAAPWLVSGGASAAILWPFDTDEGPMQRAALQLFDDDAQTLVTAIGTLADPPRVLAGRHDGSVLLGDPGDPLRWYSLPSAGRAPVVLLAVLPAPHWLLVAHADGDVLWMPLQLP</sequence>
<dbReference type="Gene3D" id="2.130.10.10">
    <property type="entry name" value="YVTN repeat-like/Quinoprotein amine dehydrogenase"/>
    <property type="match status" value="2"/>
</dbReference>
<accession>A0A2S7DWG5</accession>
<organism evidence="1 2">
    <name type="scientific">Xanthomonas cucurbitae</name>
    <dbReference type="NCBI Taxonomy" id="56453"/>
    <lineage>
        <taxon>Bacteria</taxon>
        <taxon>Pseudomonadati</taxon>
        <taxon>Pseudomonadota</taxon>
        <taxon>Gammaproteobacteria</taxon>
        <taxon>Lysobacterales</taxon>
        <taxon>Lysobacteraceae</taxon>
        <taxon>Xanthomonas</taxon>
    </lineage>
</organism>